<dbReference type="AlphaFoldDB" id="H3B0J9"/>
<dbReference type="InterPro" id="IPR001881">
    <property type="entry name" value="EGF-like_Ca-bd_dom"/>
</dbReference>
<reference evidence="4" key="3">
    <citation type="submission" date="2025-09" db="UniProtKB">
        <authorList>
            <consortium name="Ensembl"/>
        </authorList>
    </citation>
    <scope>IDENTIFICATION</scope>
</reference>
<evidence type="ECO:0000256" key="2">
    <source>
        <dbReference type="ARBA" id="ARBA00023157"/>
    </source>
</evidence>
<dbReference type="PANTHER" id="PTHR47761">
    <property type="entry name" value="C-TYPE LECTIN-RELATED"/>
    <property type="match status" value="1"/>
</dbReference>
<name>H3B0J9_LATCH</name>
<dbReference type="Pfam" id="PF12947">
    <property type="entry name" value="EGF_3"/>
    <property type="match status" value="1"/>
</dbReference>
<dbReference type="STRING" id="7897.ENSLACP00000015420"/>
<dbReference type="GO" id="GO:0005509">
    <property type="term" value="F:calcium ion binding"/>
    <property type="evidence" value="ECO:0007669"/>
    <property type="project" value="InterPro"/>
</dbReference>
<proteinExistence type="predicted"/>
<protein>
    <recommendedName>
        <fullName evidence="3">EGF-like calcium-binding domain-containing protein</fullName>
    </recommendedName>
</protein>
<dbReference type="SUPFAM" id="SSF57196">
    <property type="entry name" value="EGF/Laminin"/>
    <property type="match status" value="1"/>
</dbReference>
<reference evidence="4" key="2">
    <citation type="submission" date="2025-08" db="UniProtKB">
        <authorList>
            <consortium name="Ensembl"/>
        </authorList>
    </citation>
    <scope>IDENTIFICATION</scope>
</reference>
<feature type="domain" description="EGF-like calcium-binding" evidence="3">
    <location>
        <begin position="11"/>
        <end position="54"/>
    </location>
</feature>
<dbReference type="Proteomes" id="UP000008672">
    <property type="component" value="Unassembled WGS sequence"/>
</dbReference>
<dbReference type="InParanoid" id="H3B0J9"/>
<organism evidence="4 5">
    <name type="scientific">Latimeria chalumnae</name>
    <name type="common">Coelacanth</name>
    <dbReference type="NCBI Taxonomy" id="7897"/>
    <lineage>
        <taxon>Eukaryota</taxon>
        <taxon>Metazoa</taxon>
        <taxon>Chordata</taxon>
        <taxon>Craniata</taxon>
        <taxon>Vertebrata</taxon>
        <taxon>Euteleostomi</taxon>
        <taxon>Coelacanthiformes</taxon>
        <taxon>Coelacanthidae</taxon>
        <taxon>Latimeria</taxon>
    </lineage>
</organism>
<dbReference type="PANTHER" id="PTHR47761:SF1">
    <property type="entry name" value="C-TYPE LECTIN-RELATED"/>
    <property type="match status" value="1"/>
</dbReference>
<evidence type="ECO:0000256" key="1">
    <source>
        <dbReference type="ARBA" id="ARBA00022536"/>
    </source>
</evidence>
<dbReference type="PROSITE" id="PS01187">
    <property type="entry name" value="EGF_CA"/>
    <property type="match status" value="1"/>
</dbReference>
<reference evidence="5" key="1">
    <citation type="submission" date="2011-08" db="EMBL/GenBank/DDBJ databases">
        <title>The draft genome of Latimeria chalumnae.</title>
        <authorList>
            <person name="Di Palma F."/>
            <person name="Alfoldi J."/>
            <person name="Johnson J."/>
            <person name="Berlin A."/>
            <person name="Gnerre S."/>
            <person name="Jaffe D."/>
            <person name="MacCallum I."/>
            <person name="Young S."/>
            <person name="Walker B.J."/>
            <person name="Lander E."/>
            <person name="Lindblad-Toh K."/>
        </authorList>
    </citation>
    <scope>NUCLEOTIDE SEQUENCE [LARGE SCALE GENOMIC DNA]</scope>
    <source>
        <strain evidence="5">Wild caught</strain>
    </source>
</reference>
<dbReference type="EMBL" id="AFYH01098294">
    <property type="status" value="NOT_ANNOTATED_CDS"/>
    <property type="molecule type" value="Genomic_DNA"/>
</dbReference>
<evidence type="ECO:0000313" key="4">
    <source>
        <dbReference type="Ensembl" id="ENSLACP00000015420.1"/>
    </source>
</evidence>
<dbReference type="Gene3D" id="2.10.25.10">
    <property type="entry name" value="Laminin"/>
    <property type="match status" value="1"/>
</dbReference>
<accession>H3B0J9</accession>
<dbReference type="SMART" id="SM00179">
    <property type="entry name" value="EGF_CA"/>
    <property type="match status" value="1"/>
</dbReference>
<keyword evidence="1" id="KW-0245">EGF-like domain</keyword>
<dbReference type="FunFam" id="2.10.25.10:FF:000379">
    <property type="entry name" value="Cubilin"/>
    <property type="match status" value="1"/>
</dbReference>
<dbReference type="Ensembl" id="ENSLACT00000015526.1">
    <property type="protein sequence ID" value="ENSLACP00000015420.1"/>
    <property type="gene ID" value="ENSLACG00000013575.1"/>
</dbReference>
<dbReference type="HOGENOM" id="CLU_2800672_0_0_1"/>
<sequence length="68" mass="7121">GWQGNGYSCQDLNECEVNNGGCSVIPPVQCMNTMGSFHCGPCPPGYKGDGRVCTQINICSLNNGGCHP</sequence>
<dbReference type="eggNOG" id="KOG4292">
    <property type="taxonomic scope" value="Eukaryota"/>
</dbReference>
<keyword evidence="5" id="KW-1185">Reference proteome</keyword>
<evidence type="ECO:0000259" key="3">
    <source>
        <dbReference type="SMART" id="SM00179"/>
    </source>
</evidence>
<dbReference type="Bgee" id="ENSLACG00000013575">
    <property type="expression patterns" value="Expressed in pectoral fin"/>
</dbReference>
<keyword evidence="2" id="KW-1015">Disulfide bond</keyword>
<evidence type="ECO:0000313" key="5">
    <source>
        <dbReference type="Proteomes" id="UP000008672"/>
    </source>
</evidence>
<dbReference type="InterPro" id="IPR053119">
    <property type="entry name" value="Cubilin_domain"/>
</dbReference>
<dbReference type="InterPro" id="IPR024731">
    <property type="entry name" value="NELL2-like_EGF"/>
</dbReference>
<dbReference type="InterPro" id="IPR018097">
    <property type="entry name" value="EGF_Ca-bd_CS"/>
</dbReference>